<evidence type="ECO:0000259" key="5">
    <source>
        <dbReference type="Pfam" id="PF02558"/>
    </source>
</evidence>
<dbReference type="RefSeq" id="WP_065137772.1">
    <property type="nucleotide sequence ID" value="NZ_LZLM01000002.1"/>
</dbReference>
<dbReference type="PANTHER" id="PTHR21708:SF26">
    <property type="entry name" value="2-DEHYDROPANTOATE 2-REDUCTASE"/>
    <property type="match status" value="1"/>
</dbReference>
<evidence type="ECO:0000256" key="4">
    <source>
        <dbReference type="RuleBase" id="RU362068"/>
    </source>
</evidence>
<dbReference type="GO" id="GO:0008677">
    <property type="term" value="F:2-dehydropantoate 2-reductase activity"/>
    <property type="evidence" value="ECO:0007669"/>
    <property type="project" value="UniProtKB-EC"/>
</dbReference>
<keyword evidence="4" id="KW-0566">Pantothenate biosynthesis</keyword>
<name>A0A1A3L410_MYCAS</name>
<comment type="pathway">
    <text evidence="4">Cofactor biosynthesis; (R)-pantothenate biosynthesis; (R)-pantoate from 3-methyl-2-oxobutanoate: step 2/2.</text>
</comment>
<dbReference type="InterPro" id="IPR036291">
    <property type="entry name" value="NAD(P)-bd_dom_sf"/>
</dbReference>
<dbReference type="UniPathway" id="UPA00028">
    <property type="reaction ID" value="UER00004"/>
</dbReference>
<dbReference type="Pfam" id="PF08546">
    <property type="entry name" value="ApbA_C"/>
    <property type="match status" value="1"/>
</dbReference>
<evidence type="ECO:0000313" key="7">
    <source>
        <dbReference type="EMBL" id="OBJ90916.1"/>
    </source>
</evidence>
<dbReference type="NCBIfam" id="TIGR00745">
    <property type="entry name" value="apbA_panE"/>
    <property type="match status" value="1"/>
</dbReference>
<dbReference type="EMBL" id="LZLM01000002">
    <property type="protein sequence ID" value="OBJ90916.1"/>
    <property type="molecule type" value="Genomic_DNA"/>
</dbReference>
<dbReference type="EC" id="1.1.1.169" evidence="4"/>
<evidence type="ECO:0000259" key="6">
    <source>
        <dbReference type="Pfam" id="PF08546"/>
    </source>
</evidence>
<dbReference type="InterPro" id="IPR003710">
    <property type="entry name" value="ApbA"/>
</dbReference>
<evidence type="ECO:0000256" key="1">
    <source>
        <dbReference type="ARBA" id="ARBA00007870"/>
    </source>
</evidence>
<keyword evidence="3 4" id="KW-0560">Oxidoreductase</keyword>
<dbReference type="InterPro" id="IPR008927">
    <property type="entry name" value="6-PGluconate_DH-like_C_sf"/>
</dbReference>
<sequence>MRICVLGAGGLGSLVGARLAEAGVDVTLIGRPAHVEAIRRNGLRVEGIRGFGTVRLGAVSTPAEVTGPFDYLLLTVKTTDTAKALAEAAALRAHVALSLQNSVTKDARLAEWVGTDRVIGASTTESATLVEPGHVHHTGTAPVSFYFGELDGVLSARVERLAAAFRGAGFGAVATEFIRAVEWEKLLQAALIAAFSITAVGFLPDRTITEALQARPGAEYYVQLTGELLDVYSALGYTPRDYFAPYAQFRQFATEDFDAAVQRAMALGRGMAERGVRGRPSMHDDLLRHRHTEVEESLGEFVSAAARLGVAAPVLTAAYRIVRCYELMVTGEVPVDVHC</sequence>
<dbReference type="Gene3D" id="1.10.1040.10">
    <property type="entry name" value="N-(1-d-carboxylethyl)-l-norvaline Dehydrogenase, domain 2"/>
    <property type="match status" value="1"/>
</dbReference>
<evidence type="ECO:0000256" key="3">
    <source>
        <dbReference type="ARBA" id="ARBA00023002"/>
    </source>
</evidence>
<protein>
    <recommendedName>
        <fullName evidence="4">2-dehydropantoate 2-reductase</fullName>
        <ecNumber evidence="4">1.1.1.169</ecNumber>
    </recommendedName>
    <alternativeName>
        <fullName evidence="4">Ketopantoate reductase</fullName>
    </alternativeName>
</protein>
<comment type="caution">
    <text evidence="7">The sequence shown here is derived from an EMBL/GenBank/DDBJ whole genome shotgun (WGS) entry which is preliminary data.</text>
</comment>
<dbReference type="Gene3D" id="3.40.50.720">
    <property type="entry name" value="NAD(P)-binding Rossmann-like Domain"/>
    <property type="match status" value="1"/>
</dbReference>
<keyword evidence="2 4" id="KW-0521">NADP</keyword>
<organism evidence="7 8">
    <name type="scientific">Mycobacterium asiaticum</name>
    <dbReference type="NCBI Taxonomy" id="1790"/>
    <lineage>
        <taxon>Bacteria</taxon>
        <taxon>Bacillati</taxon>
        <taxon>Actinomycetota</taxon>
        <taxon>Actinomycetes</taxon>
        <taxon>Mycobacteriales</taxon>
        <taxon>Mycobacteriaceae</taxon>
        <taxon>Mycobacterium</taxon>
    </lineage>
</organism>
<dbReference type="InterPro" id="IPR051402">
    <property type="entry name" value="KPR-Related"/>
</dbReference>
<comment type="catalytic activity">
    <reaction evidence="4">
        <text>(R)-pantoate + NADP(+) = 2-dehydropantoate + NADPH + H(+)</text>
        <dbReference type="Rhea" id="RHEA:16233"/>
        <dbReference type="ChEBI" id="CHEBI:11561"/>
        <dbReference type="ChEBI" id="CHEBI:15378"/>
        <dbReference type="ChEBI" id="CHEBI:15980"/>
        <dbReference type="ChEBI" id="CHEBI:57783"/>
        <dbReference type="ChEBI" id="CHEBI:58349"/>
        <dbReference type="EC" id="1.1.1.169"/>
    </reaction>
</comment>
<reference evidence="7 8" key="1">
    <citation type="submission" date="2016-06" db="EMBL/GenBank/DDBJ databases">
        <authorList>
            <person name="Kjaerup R.B."/>
            <person name="Dalgaard T.S."/>
            <person name="Juul-Madsen H.R."/>
        </authorList>
    </citation>
    <scope>NUCLEOTIDE SEQUENCE [LARGE SCALE GENOMIC DNA]</scope>
    <source>
        <strain evidence="7 8">1276495.2</strain>
    </source>
</reference>
<evidence type="ECO:0000313" key="8">
    <source>
        <dbReference type="Proteomes" id="UP000093925"/>
    </source>
</evidence>
<evidence type="ECO:0000256" key="2">
    <source>
        <dbReference type="ARBA" id="ARBA00022857"/>
    </source>
</evidence>
<dbReference type="Pfam" id="PF02558">
    <property type="entry name" value="ApbA"/>
    <property type="match status" value="1"/>
</dbReference>
<dbReference type="AlphaFoldDB" id="A0A1A3L410"/>
<dbReference type="GO" id="GO:0015940">
    <property type="term" value="P:pantothenate biosynthetic process"/>
    <property type="evidence" value="ECO:0007669"/>
    <property type="project" value="UniProtKB-UniPathway"/>
</dbReference>
<dbReference type="InterPro" id="IPR013332">
    <property type="entry name" value="KPR_N"/>
</dbReference>
<feature type="domain" description="Ketopantoate reductase C-terminal" evidence="6">
    <location>
        <begin position="178"/>
        <end position="325"/>
    </location>
</feature>
<dbReference type="SUPFAM" id="SSF48179">
    <property type="entry name" value="6-phosphogluconate dehydrogenase C-terminal domain-like"/>
    <property type="match status" value="1"/>
</dbReference>
<dbReference type="InterPro" id="IPR013752">
    <property type="entry name" value="KPA_reductase"/>
</dbReference>
<dbReference type="GO" id="GO:0005737">
    <property type="term" value="C:cytoplasm"/>
    <property type="evidence" value="ECO:0007669"/>
    <property type="project" value="TreeGrafter"/>
</dbReference>
<gene>
    <name evidence="7" type="ORF">A5640_02160</name>
</gene>
<dbReference type="SUPFAM" id="SSF51735">
    <property type="entry name" value="NAD(P)-binding Rossmann-fold domains"/>
    <property type="match status" value="1"/>
</dbReference>
<accession>A0A1A3L410</accession>
<feature type="domain" description="Ketopantoate reductase N-terminal" evidence="5">
    <location>
        <begin position="3"/>
        <end position="151"/>
    </location>
</feature>
<comment type="function">
    <text evidence="4">Catalyzes the NADPH-dependent reduction of ketopantoate into pantoic acid.</text>
</comment>
<dbReference type="PANTHER" id="PTHR21708">
    <property type="entry name" value="PROBABLE 2-DEHYDROPANTOATE 2-REDUCTASE"/>
    <property type="match status" value="1"/>
</dbReference>
<dbReference type="Proteomes" id="UP000093925">
    <property type="component" value="Unassembled WGS sequence"/>
</dbReference>
<comment type="similarity">
    <text evidence="1 4">Belongs to the ketopantoate reductase family.</text>
</comment>
<proteinExistence type="inferred from homology"/>
<dbReference type="InterPro" id="IPR013328">
    <property type="entry name" value="6PGD_dom2"/>
</dbReference>